<organism evidence="3 4">
    <name type="scientific">Prosthecobacter debontii</name>
    <dbReference type="NCBI Taxonomy" id="48467"/>
    <lineage>
        <taxon>Bacteria</taxon>
        <taxon>Pseudomonadati</taxon>
        <taxon>Verrucomicrobiota</taxon>
        <taxon>Verrucomicrobiia</taxon>
        <taxon>Verrucomicrobiales</taxon>
        <taxon>Verrucomicrobiaceae</taxon>
        <taxon>Prosthecobacter</taxon>
    </lineage>
</organism>
<keyword evidence="2" id="KW-0472">Membrane</keyword>
<gene>
    <name evidence="3" type="ORF">SAMN02745166_00735</name>
</gene>
<dbReference type="AlphaFoldDB" id="A0A1T4WVG2"/>
<evidence type="ECO:0000256" key="2">
    <source>
        <dbReference type="SAM" id="Phobius"/>
    </source>
</evidence>
<feature type="transmembrane region" description="Helical" evidence="2">
    <location>
        <begin position="88"/>
        <end position="116"/>
    </location>
</feature>
<reference evidence="4" key="1">
    <citation type="submission" date="2017-02" db="EMBL/GenBank/DDBJ databases">
        <authorList>
            <person name="Varghese N."/>
            <person name="Submissions S."/>
        </authorList>
    </citation>
    <scope>NUCLEOTIDE SEQUENCE [LARGE SCALE GENOMIC DNA]</scope>
    <source>
        <strain evidence="4">ATCC 700200</strain>
    </source>
</reference>
<evidence type="ECO:0000256" key="1">
    <source>
        <dbReference type="SAM" id="MobiDB-lite"/>
    </source>
</evidence>
<accession>A0A1T4WVG2</accession>
<dbReference type="STRING" id="48467.SAMN02745166_00735"/>
<dbReference type="Proteomes" id="UP000190774">
    <property type="component" value="Unassembled WGS sequence"/>
</dbReference>
<evidence type="ECO:0000313" key="3">
    <source>
        <dbReference type="EMBL" id="SKA81239.1"/>
    </source>
</evidence>
<keyword evidence="2" id="KW-1133">Transmembrane helix</keyword>
<dbReference type="EMBL" id="FUYE01000002">
    <property type="protein sequence ID" value="SKA81239.1"/>
    <property type="molecule type" value="Genomic_DNA"/>
</dbReference>
<protein>
    <submittedName>
        <fullName evidence="3">Uncharacterized protein</fullName>
    </submittedName>
</protein>
<evidence type="ECO:0000313" key="4">
    <source>
        <dbReference type="Proteomes" id="UP000190774"/>
    </source>
</evidence>
<sequence>MAKNVNTDDPISKVSQSVPWARPGDYREEDSNFIIGNLEGLQALRAAIDNALDKGEAFIEEPAIEFSHIKVSDQATPDFDDAESGSKLAMVGCLLILSLFVVVFLMGCVEVVRYLFNSIR</sequence>
<feature type="compositionally biased region" description="Polar residues" evidence="1">
    <location>
        <begin position="1"/>
        <end position="18"/>
    </location>
</feature>
<keyword evidence="2" id="KW-0812">Transmembrane</keyword>
<proteinExistence type="predicted"/>
<feature type="region of interest" description="Disordered" evidence="1">
    <location>
        <begin position="1"/>
        <end position="25"/>
    </location>
</feature>
<name>A0A1T4WVG2_9BACT</name>
<keyword evidence="4" id="KW-1185">Reference proteome</keyword>